<reference evidence="10 11" key="1">
    <citation type="journal article" date="2017" name="Int. J. Syst. Evol. Microbiol.">
        <title>Oleiagrimonas citrea sp. nov., a marine bacterium isolated from tidal flat sediment and emended description of the genus Oleiagrimonas Fang et al. 2015 and Oleiagrimonas soli.</title>
        <authorList>
            <person name="Yang S.H."/>
            <person name="Seo H.S."/>
            <person name="Seong C.N."/>
            <person name="Kwon K.K."/>
        </authorList>
    </citation>
    <scope>NUCLEOTIDE SEQUENCE [LARGE SCALE GENOMIC DNA]</scope>
    <source>
        <strain evidence="10 11">MEBiC09124</strain>
    </source>
</reference>
<feature type="transmembrane region" description="Helical" evidence="7">
    <location>
        <begin position="341"/>
        <end position="363"/>
    </location>
</feature>
<comment type="similarity">
    <text evidence="6">Belongs to the ABC-4 integral membrane protein family.</text>
</comment>
<feature type="transmembrane region" description="Helical" evidence="7">
    <location>
        <begin position="288"/>
        <end position="312"/>
    </location>
</feature>
<dbReference type="InterPro" id="IPR025857">
    <property type="entry name" value="MacB_PCD"/>
</dbReference>
<comment type="caution">
    <text evidence="10">The sequence shown here is derived from an EMBL/GenBank/DDBJ whole genome shotgun (WGS) entry which is preliminary data.</text>
</comment>
<keyword evidence="11" id="KW-1185">Reference proteome</keyword>
<dbReference type="GO" id="GO:0005886">
    <property type="term" value="C:plasma membrane"/>
    <property type="evidence" value="ECO:0007669"/>
    <property type="project" value="UniProtKB-SubCell"/>
</dbReference>
<evidence type="ECO:0000256" key="6">
    <source>
        <dbReference type="ARBA" id="ARBA00038076"/>
    </source>
</evidence>
<evidence type="ECO:0000256" key="5">
    <source>
        <dbReference type="ARBA" id="ARBA00023136"/>
    </source>
</evidence>
<dbReference type="InterPro" id="IPR003838">
    <property type="entry name" value="ABC3_permease_C"/>
</dbReference>
<dbReference type="Pfam" id="PF02687">
    <property type="entry name" value="FtsX"/>
    <property type="match status" value="1"/>
</dbReference>
<evidence type="ECO:0000313" key="11">
    <source>
        <dbReference type="Proteomes" id="UP000541636"/>
    </source>
</evidence>
<feature type="transmembrane region" description="Helical" evidence="7">
    <location>
        <begin position="375"/>
        <end position="396"/>
    </location>
</feature>
<name>A0A846ZKC7_9GAMM</name>
<keyword evidence="5 7" id="KW-0472">Membrane</keyword>
<dbReference type="AlphaFoldDB" id="A0A846ZKC7"/>
<comment type="subcellular location">
    <subcellularLocation>
        <location evidence="1">Cell membrane</location>
        <topology evidence="1">Multi-pass membrane protein</topology>
    </subcellularLocation>
</comment>
<dbReference type="Pfam" id="PF12704">
    <property type="entry name" value="MacB_PCD"/>
    <property type="match status" value="1"/>
</dbReference>
<evidence type="ECO:0000256" key="7">
    <source>
        <dbReference type="SAM" id="Phobius"/>
    </source>
</evidence>
<dbReference type="PANTHER" id="PTHR30572:SF4">
    <property type="entry name" value="ABC TRANSPORTER PERMEASE YTRF"/>
    <property type="match status" value="1"/>
</dbReference>
<dbReference type="EMBL" id="JAAZQD010000002">
    <property type="protein sequence ID" value="NKZ38167.1"/>
    <property type="molecule type" value="Genomic_DNA"/>
</dbReference>
<organism evidence="10 11">
    <name type="scientific">Oleiagrimonas citrea</name>
    <dbReference type="NCBI Taxonomy" id="1665687"/>
    <lineage>
        <taxon>Bacteria</taxon>
        <taxon>Pseudomonadati</taxon>
        <taxon>Pseudomonadota</taxon>
        <taxon>Gammaproteobacteria</taxon>
        <taxon>Lysobacterales</taxon>
        <taxon>Rhodanobacteraceae</taxon>
        <taxon>Oleiagrimonas</taxon>
    </lineage>
</organism>
<evidence type="ECO:0000259" key="8">
    <source>
        <dbReference type="Pfam" id="PF02687"/>
    </source>
</evidence>
<protein>
    <submittedName>
        <fullName evidence="10">FtsX-like permease family protein</fullName>
    </submittedName>
</protein>
<accession>A0A846ZKC7</accession>
<feature type="transmembrane region" description="Helical" evidence="7">
    <location>
        <begin position="15"/>
        <end position="38"/>
    </location>
</feature>
<evidence type="ECO:0000256" key="1">
    <source>
        <dbReference type="ARBA" id="ARBA00004651"/>
    </source>
</evidence>
<evidence type="ECO:0000256" key="4">
    <source>
        <dbReference type="ARBA" id="ARBA00022989"/>
    </source>
</evidence>
<evidence type="ECO:0000259" key="9">
    <source>
        <dbReference type="Pfam" id="PF12704"/>
    </source>
</evidence>
<dbReference type="RefSeq" id="WP_168608580.1">
    <property type="nucleotide sequence ID" value="NZ_JAAZQD010000002.1"/>
</dbReference>
<keyword evidence="4 7" id="KW-1133">Transmembrane helix</keyword>
<dbReference type="Proteomes" id="UP000541636">
    <property type="component" value="Unassembled WGS sequence"/>
</dbReference>
<evidence type="ECO:0000256" key="3">
    <source>
        <dbReference type="ARBA" id="ARBA00022692"/>
    </source>
</evidence>
<feature type="domain" description="MacB-like periplasmic core" evidence="9">
    <location>
        <begin position="25"/>
        <end position="253"/>
    </location>
</feature>
<gene>
    <name evidence="10" type="ORF">HF690_04265</name>
</gene>
<evidence type="ECO:0000256" key="2">
    <source>
        <dbReference type="ARBA" id="ARBA00022475"/>
    </source>
</evidence>
<evidence type="ECO:0000313" key="10">
    <source>
        <dbReference type="EMBL" id="NKZ38167.1"/>
    </source>
</evidence>
<dbReference type="GO" id="GO:0022857">
    <property type="term" value="F:transmembrane transporter activity"/>
    <property type="evidence" value="ECO:0007669"/>
    <property type="project" value="TreeGrafter"/>
</dbReference>
<sequence length="410" mass="44293">MDILPILASLRRHKVTALLLILQIALTCAIVCNAVFLISQRLHRMQLPSGMAEHELVQIRLGSVGDGSDAKSQTQADVAALQRIPGVQQVAVVNQLPFTEGDASNGDLKLKPGQQTSTLTVAQYFGQNVVSTMGLHLLAGRNFQPEEYVDLDTALASLNNGSAQGFPQTVIITKGLAERLWPGEEALGKTFYLGGDIPFRVIGVVADLARPNQFYNGIENSILWPMRLTFAEGGSYLIRCAPGARRAVLKAGLAKLKELDPGRVVLEKRTYDDARSAFFAHDSAMSDMLLSVIIALLLVTGLGIVGLASFWVGQRRRQIGVRRALGATRGDILRYFQIENFLIVGFGIVLGMAMAYGLSLLLMQHYALPRLPFGYLPLGALALWLLGQCAVLAPALRAAAVPPVVATRTV</sequence>
<proteinExistence type="inferred from homology"/>
<keyword evidence="2" id="KW-1003">Cell membrane</keyword>
<keyword evidence="3 7" id="KW-0812">Transmembrane</keyword>
<dbReference type="PANTHER" id="PTHR30572">
    <property type="entry name" value="MEMBRANE COMPONENT OF TRANSPORTER-RELATED"/>
    <property type="match status" value="1"/>
</dbReference>
<dbReference type="InterPro" id="IPR050250">
    <property type="entry name" value="Macrolide_Exporter_MacB"/>
</dbReference>
<feature type="domain" description="ABC3 transporter permease C-terminal" evidence="8">
    <location>
        <begin position="291"/>
        <end position="402"/>
    </location>
</feature>